<comment type="caution">
    <text evidence="1">The sequence shown here is derived from an EMBL/GenBank/DDBJ whole genome shotgun (WGS) entry which is preliminary data.</text>
</comment>
<evidence type="ECO:0000313" key="1">
    <source>
        <dbReference type="EMBL" id="RGT61821.1"/>
    </source>
</evidence>
<dbReference type="Proteomes" id="UP000284046">
    <property type="component" value="Unassembled WGS sequence"/>
</dbReference>
<organism evidence="1 2">
    <name type="scientific">Streptococcus anginosus</name>
    <dbReference type="NCBI Taxonomy" id="1328"/>
    <lineage>
        <taxon>Bacteria</taxon>
        <taxon>Bacillati</taxon>
        <taxon>Bacillota</taxon>
        <taxon>Bacilli</taxon>
        <taxon>Lactobacillales</taxon>
        <taxon>Streptococcaceae</taxon>
        <taxon>Streptococcus</taxon>
        <taxon>Streptococcus anginosus group</taxon>
    </lineage>
</organism>
<dbReference type="InterPro" id="IPR006448">
    <property type="entry name" value="Phage_term_ssu_P27"/>
</dbReference>
<name>A0A412PPE7_STRAP</name>
<dbReference type="EMBL" id="QRWZ01000003">
    <property type="protein sequence ID" value="RGT61821.1"/>
    <property type="molecule type" value="Genomic_DNA"/>
</dbReference>
<dbReference type="AlphaFoldDB" id="A0A412PPE7"/>
<sequence>MEKLKRELRLLIDEDNEIEVEKVDRYLNLVSIFYDLDKSIKDKGVMVETVNANQTFLKENPAVTAKTKVNASLLKLDVFFDKKREEYEAKMAKSNEIDEEDFT</sequence>
<proteinExistence type="predicted"/>
<gene>
    <name evidence="1" type="ORF">DWX18_03330</name>
</gene>
<reference evidence="1 2" key="1">
    <citation type="submission" date="2018-08" db="EMBL/GenBank/DDBJ databases">
        <title>A genome reference for cultivated species of the human gut microbiota.</title>
        <authorList>
            <person name="Zou Y."/>
            <person name="Xue W."/>
            <person name="Luo G."/>
        </authorList>
    </citation>
    <scope>NUCLEOTIDE SEQUENCE [LARGE SCALE GENOMIC DNA]</scope>
    <source>
        <strain evidence="1 2">AF18-38</strain>
    </source>
</reference>
<accession>A0A412PPE7</accession>
<evidence type="ECO:0000313" key="2">
    <source>
        <dbReference type="Proteomes" id="UP000284046"/>
    </source>
</evidence>
<protein>
    <submittedName>
        <fullName evidence="1">Terminase</fullName>
    </submittedName>
</protein>
<dbReference type="Pfam" id="PF05119">
    <property type="entry name" value="Terminase_4"/>
    <property type="match status" value="1"/>
</dbReference>